<gene>
    <name evidence="1" type="ORF">BJY01DRAFT_228290</name>
</gene>
<evidence type="ECO:0000313" key="2">
    <source>
        <dbReference type="Proteomes" id="UP001610446"/>
    </source>
</evidence>
<dbReference type="EMBL" id="JBFXLU010000354">
    <property type="protein sequence ID" value="KAL2828804.1"/>
    <property type="molecule type" value="Genomic_DNA"/>
</dbReference>
<proteinExistence type="predicted"/>
<evidence type="ECO:0000313" key="1">
    <source>
        <dbReference type="EMBL" id="KAL2828804.1"/>
    </source>
</evidence>
<organism evidence="1 2">
    <name type="scientific">Aspergillus pseudoustus</name>
    <dbReference type="NCBI Taxonomy" id="1810923"/>
    <lineage>
        <taxon>Eukaryota</taxon>
        <taxon>Fungi</taxon>
        <taxon>Dikarya</taxon>
        <taxon>Ascomycota</taxon>
        <taxon>Pezizomycotina</taxon>
        <taxon>Eurotiomycetes</taxon>
        <taxon>Eurotiomycetidae</taxon>
        <taxon>Eurotiales</taxon>
        <taxon>Aspergillaceae</taxon>
        <taxon>Aspergillus</taxon>
        <taxon>Aspergillus subgen. Nidulantes</taxon>
    </lineage>
</organism>
<dbReference type="Proteomes" id="UP001610446">
    <property type="component" value="Unassembled WGS sequence"/>
</dbReference>
<comment type="caution">
    <text evidence="1">The sequence shown here is derived from an EMBL/GenBank/DDBJ whole genome shotgun (WGS) entry which is preliminary data.</text>
</comment>
<protein>
    <submittedName>
        <fullName evidence="1">Uncharacterized protein</fullName>
    </submittedName>
</protein>
<name>A0ABR4ILZ9_9EURO</name>
<accession>A0ABR4ILZ9</accession>
<reference evidence="1 2" key="1">
    <citation type="submission" date="2024-07" db="EMBL/GenBank/DDBJ databases">
        <title>Section-level genome sequencing and comparative genomics of Aspergillus sections Usti and Cavernicolus.</title>
        <authorList>
            <consortium name="Lawrence Berkeley National Laboratory"/>
            <person name="Nybo J.L."/>
            <person name="Vesth T.C."/>
            <person name="Theobald S."/>
            <person name="Frisvad J.C."/>
            <person name="Larsen T.O."/>
            <person name="Kjaerboelling I."/>
            <person name="Rothschild-Mancinelli K."/>
            <person name="Lyhne E.K."/>
            <person name="Kogle M.E."/>
            <person name="Barry K."/>
            <person name="Clum A."/>
            <person name="Na H."/>
            <person name="Ledsgaard L."/>
            <person name="Lin J."/>
            <person name="Lipzen A."/>
            <person name="Kuo A."/>
            <person name="Riley R."/>
            <person name="Mondo S."/>
            <person name="Labutti K."/>
            <person name="Haridas S."/>
            <person name="Pangalinan J."/>
            <person name="Salamov A.A."/>
            <person name="Simmons B.A."/>
            <person name="Magnuson J.K."/>
            <person name="Chen J."/>
            <person name="Drula E."/>
            <person name="Henrissat B."/>
            <person name="Wiebenga A."/>
            <person name="Lubbers R.J."/>
            <person name="Gomes A.C."/>
            <person name="Makela M.R."/>
            <person name="Stajich J."/>
            <person name="Grigoriev I.V."/>
            <person name="Mortensen U.H."/>
            <person name="De Vries R.P."/>
            <person name="Baker S.E."/>
            <person name="Andersen M.R."/>
        </authorList>
    </citation>
    <scope>NUCLEOTIDE SEQUENCE [LARGE SCALE GENOMIC DNA]</scope>
    <source>
        <strain evidence="1 2">CBS 123904</strain>
    </source>
</reference>
<keyword evidence="2" id="KW-1185">Reference proteome</keyword>
<sequence length="63" mass="7023">MYLYPMSSIWSLNPTLKTPTTESPRDLHINAILRNTLSFKVVEVNLHNKGDHTLGQSPISSAS</sequence>